<proteinExistence type="predicted"/>
<gene>
    <name evidence="1" type="ORF">G3A44_04720</name>
</gene>
<dbReference type="AlphaFoldDB" id="A0A7C9THI3"/>
<name>A0A7C9THI3_9BURK</name>
<accession>A0A7C9THI3</accession>
<comment type="caution">
    <text evidence="1">The sequence shown here is derived from an EMBL/GenBank/DDBJ whole genome shotgun (WGS) entry which is preliminary data.</text>
</comment>
<evidence type="ECO:0000313" key="1">
    <source>
        <dbReference type="EMBL" id="NDY90500.1"/>
    </source>
</evidence>
<evidence type="ECO:0000313" key="2">
    <source>
        <dbReference type="Proteomes" id="UP000484255"/>
    </source>
</evidence>
<organism evidence="1 2">
    <name type="scientific">Ideonella livida</name>
    <dbReference type="NCBI Taxonomy" id="2707176"/>
    <lineage>
        <taxon>Bacteria</taxon>
        <taxon>Pseudomonadati</taxon>
        <taxon>Pseudomonadota</taxon>
        <taxon>Betaproteobacteria</taxon>
        <taxon>Burkholderiales</taxon>
        <taxon>Sphaerotilaceae</taxon>
        <taxon>Ideonella</taxon>
    </lineage>
</organism>
<protein>
    <submittedName>
        <fullName evidence="1">Uncharacterized protein</fullName>
    </submittedName>
</protein>
<dbReference type="RefSeq" id="WP_163456362.1">
    <property type="nucleotide sequence ID" value="NZ_JAAGOH010000004.1"/>
</dbReference>
<dbReference type="EMBL" id="JAAGOH010000004">
    <property type="protein sequence ID" value="NDY90500.1"/>
    <property type="molecule type" value="Genomic_DNA"/>
</dbReference>
<keyword evidence="2" id="KW-1185">Reference proteome</keyword>
<dbReference type="Proteomes" id="UP000484255">
    <property type="component" value="Unassembled WGS sequence"/>
</dbReference>
<reference evidence="1 2" key="1">
    <citation type="submission" date="2020-02" db="EMBL/GenBank/DDBJ databases">
        <title>Ideonella bacterium strain TBM-1.</title>
        <authorList>
            <person name="Chen W.-M."/>
        </authorList>
    </citation>
    <scope>NUCLEOTIDE SEQUENCE [LARGE SCALE GENOMIC DNA]</scope>
    <source>
        <strain evidence="1 2">TBM-1</strain>
    </source>
</reference>
<sequence length="148" mass="16008">MTLPADPPSCAEAEELRLEVRALEQFVHLAPVALLRTRLSGQVLMMNPVAARWLGPWCGTEGHLNLFEILAPLCPDLPARVQAFRRPVGVVCDNLRVVLPPTGQDGAHPLALGLTLMRLSADPDALMAVFTDQSAQLRLEGRPTDGDA</sequence>